<gene>
    <name evidence="1" type="ORF">pv_37</name>
</gene>
<dbReference type="KEGG" id="vg:18266065"/>
<accession>W5S4J8</accession>
<dbReference type="SUPFAM" id="SSF140860">
    <property type="entry name" value="Pseudo ankyrin repeat-like"/>
    <property type="match status" value="1"/>
</dbReference>
<evidence type="ECO:0000313" key="1">
    <source>
        <dbReference type="EMBL" id="AHH01604.1"/>
    </source>
</evidence>
<dbReference type="OrthoDB" id="13313at10239"/>
<sequence length="355" mass="41631">MESFEFLFEDVFGSMVNDYTQKLFSEMLIRKDFDLNSSLPKKILSLQKISLVCLIECLNQRRFDVGSELLPFTKICLNKHNEELDIVLFLMAASKNFQALDWILAQLEPSIVKQSIEFVGSFFKDCQLNPRFSTFSYIFDACRDPWVSKTGWKGISLSLVENGKWNLIFPYQGIKITVKFERFLLSVQEAFYRLPEAKWCTKWGIFPKNPTSGDLIGYCRRGNYNILKWIFENSGFVRDGGIHLVHSPKCIDAASKYGQVKILQLWREVFEKWGIPFRYSRRAFSGASRNGHIEVLNWWVKSKFPLKLELVCQLIQQDNLRDEVKSWWKDYYFDQISSEESIFSVEILVKILENI</sequence>
<reference evidence="1 2" key="1">
    <citation type="journal article" date="2014" name="Proc. Natl. Acad. Sci. U.S.A.">
        <title>Thirty-thousand-year-old distant relative of giant icosahedral DNA viruses with a pandoravirus morphology.</title>
        <authorList>
            <person name="Legendre M."/>
            <person name="Bartoli J."/>
            <person name="Shmakova L."/>
            <person name="Jeudy S."/>
            <person name="Labadie K."/>
            <person name="Adrait A."/>
            <person name="Lescot M."/>
            <person name="Poirot O."/>
            <person name="Bertaux L."/>
            <person name="Bruley C."/>
            <person name="Coute Y."/>
            <person name="Rivkina E."/>
            <person name="Abergel C."/>
            <person name="Claverie J.M."/>
        </authorList>
    </citation>
    <scope>NUCLEOTIDE SEQUENCE [LARGE SCALE GENOMIC DNA]</scope>
    <source>
        <strain evidence="1">P1084-T</strain>
    </source>
</reference>
<dbReference type="GeneID" id="18266065"/>
<dbReference type="Proteomes" id="UP000202176">
    <property type="component" value="Segment"/>
</dbReference>
<organism evidence="1 2">
    <name type="scientific">Pithovirus sibericum</name>
    <dbReference type="NCBI Taxonomy" id="1450746"/>
    <lineage>
        <taxon>Viruses</taxon>
        <taxon>Pithoviruses</taxon>
        <taxon>Orthopithovirinae</taxon>
        <taxon>Alphapithovirus</taxon>
        <taxon>Alphapithovirus sibericum</taxon>
    </lineage>
</organism>
<keyword evidence="2" id="KW-1185">Reference proteome</keyword>
<evidence type="ECO:0000313" key="2">
    <source>
        <dbReference type="Proteomes" id="UP000202176"/>
    </source>
</evidence>
<dbReference type="EMBL" id="KF740664">
    <property type="protein sequence ID" value="AHH01604.1"/>
    <property type="molecule type" value="Genomic_DNA"/>
</dbReference>
<name>W5S4J8_9VIRU</name>
<protein>
    <submittedName>
        <fullName evidence="1">Truncated ankyrin-repeat protein</fullName>
    </submittedName>
</protein>
<dbReference type="RefSeq" id="YP_009000939.1">
    <property type="nucleotide sequence ID" value="NC_023423.1"/>
</dbReference>
<proteinExistence type="predicted"/>